<dbReference type="InterPro" id="IPR029063">
    <property type="entry name" value="SAM-dependent_MTases_sf"/>
</dbReference>
<proteinExistence type="predicted"/>
<evidence type="ECO:0000259" key="1">
    <source>
        <dbReference type="Pfam" id="PF08241"/>
    </source>
</evidence>
<dbReference type="GO" id="GO:0008757">
    <property type="term" value="F:S-adenosylmethionine-dependent methyltransferase activity"/>
    <property type="evidence" value="ECO:0007669"/>
    <property type="project" value="InterPro"/>
</dbReference>
<sequence length="263" mass="29421">MNQLTNPGVLASQYSTSDKLDTRISIHSKYSTNKQGFGNWITGHYRFPEGASVLELGCGTGDMWKGRSSLIRRCSRLVLSDFSGGMLDKAKENLGSERGIEYRVIDIQDIPFPDHSFDAVIANMMLYHVPDLEKGLREVRRVLKEDGTFYCATYGEHGMMQYIGSLFSGYGIETMINTHFTLQNGNDALNPFFADIERADYVDSLAVTDVEDLADYIFSLSGMADLRKLPRGTVRSVLAEHMENGVLNIPKEYGMFIARSPKA</sequence>
<dbReference type="EMBL" id="KC246839">
    <property type="protein sequence ID" value="AHF25512.1"/>
    <property type="molecule type" value="Genomic_DNA"/>
</dbReference>
<protein>
    <submittedName>
        <fullName evidence="2">MerR-family transcriptional regulator</fullName>
    </submittedName>
</protein>
<dbReference type="PANTHER" id="PTHR43591">
    <property type="entry name" value="METHYLTRANSFERASE"/>
    <property type="match status" value="1"/>
</dbReference>
<dbReference type="SUPFAM" id="SSF53335">
    <property type="entry name" value="S-adenosyl-L-methionine-dependent methyltransferases"/>
    <property type="match status" value="1"/>
</dbReference>
<feature type="domain" description="Methyltransferase type 11" evidence="1">
    <location>
        <begin position="54"/>
        <end position="151"/>
    </location>
</feature>
<evidence type="ECO:0000313" key="2">
    <source>
        <dbReference type="EMBL" id="AHF25512.1"/>
    </source>
</evidence>
<dbReference type="PANTHER" id="PTHR43591:SF24">
    <property type="entry name" value="2-METHOXY-6-POLYPRENYL-1,4-BENZOQUINOL METHYLASE, MITOCHONDRIAL"/>
    <property type="match status" value="1"/>
</dbReference>
<dbReference type="AlphaFoldDB" id="W0FRM2"/>
<organism evidence="2">
    <name type="scientific">uncultured bacterium Contigcl_7</name>
    <dbReference type="NCBI Taxonomy" id="1393677"/>
    <lineage>
        <taxon>Bacteria</taxon>
        <taxon>environmental samples</taxon>
    </lineage>
</organism>
<name>W0FRM2_9BACT</name>
<dbReference type="InterPro" id="IPR013216">
    <property type="entry name" value="Methyltransf_11"/>
</dbReference>
<reference evidence="2" key="1">
    <citation type="journal article" date="2013" name="PLoS ONE">
        <title>Metagenomic insights into the carbohydrate-active enzymes carried by the microorganisms adhering to solid digesta in the rumen of cows.</title>
        <authorList>
            <person name="Wang L."/>
            <person name="Hatem A."/>
            <person name="Catalyurek U.V."/>
            <person name="Morrison M."/>
            <person name="Yu Z."/>
        </authorList>
    </citation>
    <scope>NUCLEOTIDE SEQUENCE</scope>
</reference>
<dbReference type="Gene3D" id="3.40.50.150">
    <property type="entry name" value="Vaccinia Virus protein VP39"/>
    <property type="match status" value="1"/>
</dbReference>
<dbReference type="Pfam" id="PF08241">
    <property type="entry name" value="Methyltransf_11"/>
    <property type="match status" value="1"/>
</dbReference>
<accession>W0FRM2</accession>
<dbReference type="CDD" id="cd02440">
    <property type="entry name" value="AdoMet_MTases"/>
    <property type="match status" value="1"/>
</dbReference>